<reference evidence="1 2" key="1">
    <citation type="journal article" date="2013" name="PLoS ONE">
        <title>Assembly-driven community genomics of a hypersaline microbial ecosystem.</title>
        <authorList>
            <person name="Podell S."/>
            <person name="Ugalde J.A."/>
            <person name="Narasingarao P."/>
            <person name="Banfield J.F."/>
            <person name="Heidelberg K.B."/>
            <person name="Allen E.E."/>
        </authorList>
    </citation>
    <scope>NUCLEOTIDE SEQUENCE [LARGE SCALE GENOMIC DNA]</scope>
    <source>
        <strain evidence="2">J07HQW2</strain>
    </source>
</reference>
<evidence type="ECO:0000313" key="2">
    <source>
        <dbReference type="Proteomes" id="UP000030710"/>
    </source>
</evidence>
<dbReference type="SUPFAM" id="SSF88723">
    <property type="entry name" value="PIN domain-like"/>
    <property type="match status" value="1"/>
</dbReference>
<dbReference type="InterPro" id="IPR029060">
    <property type="entry name" value="PIN-like_dom_sf"/>
</dbReference>
<dbReference type="STRING" id="1238425.J07HQW2_03814"/>
<dbReference type="Proteomes" id="UP000030710">
    <property type="component" value="Unassembled WGS sequence"/>
</dbReference>
<dbReference type="eggNOG" id="arCOG02219">
    <property type="taxonomic scope" value="Archaea"/>
</dbReference>
<gene>
    <name evidence="1" type="ORF">J07HQW2_03814</name>
</gene>
<dbReference type="Gene3D" id="3.40.50.1010">
    <property type="entry name" value="5'-nuclease"/>
    <property type="match status" value="1"/>
</dbReference>
<evidence type="ECO:0000313" key="1">
    <source>
        <dbReference type="EMBL" id="ERG97328.1"/>
    </source>
</evidence>
<dbReference type="EMBL" id="KE356561">
    <property type="protein sequence ID" value="ERG97328.1"/>
    <property type="molecule type" value="Genomic_DNA"/>
</dbReference>
<dbReference type="HOGENOM" id="CLU_1318503_0_0_2"/>
<name>U1NK40_9EURY</name>
<proteinExistence type="predicted"/>
<accession>U1NK40</accession>
<organism evidence="1 2">
    <name type="scientific">Haloquadratum walsbyi J07HQW2</name>
    <dbReference type="NCBI Taxonomy" id="1238425"/>
    <lineage>
        <taxon>Archaea</taxon>
        <taxon>Methanobacteriati</taxon>
        <taxon>Methanobacteriota</taxon>
        <taxon>Stenosarchaea group</taxon>
        <taxon>Halobacteria</taxon>
        <taxon>Halobacteriales</taxon>
        <taxon>Haloferacaceae</taxon>
        <taxon>Haloquadratum</taxon>
    </lineage>
</organism>
<dbReference type="AlphaFoldDB" id="U1NK40"/>
<sequence>MLERIPDVVEYVEDRSQPYLTSSLCVFEVIDGEVGSGSTDVAAVRQEFGGVCSLDLDEQIAVEAERIQDRLMDDGERMAARDLLTAATAQSTGDELIVIVWVRLVRFVTVRWTVSVWVPRNTNTCVLGLNKYGPPAVSTILRSSALNRSCHFTTVLTGPVHAPGPAARRVSDDIQDTPSGPFRAPTRWGLFSENTRKRASIWQRVEFP</sequence>
<protein>
    <submittedName>
        <fullName evidence="1">Uncharacterized protein</fullName>
    </submittedName>
</protein>